<dbReference type="EMBL" id="CP036426">
    <property type="protein sequence ID" value="QDV33682.1"/>
    <property type="molecule type" value="Genomic_DNA"/>
</dbReference>
<protein>
    <submittedName>
        <fullName evidence="2">Uncharacterized protein</fullName>
    </submittedName>
</protein>
<keyword evidence="3" id="KW-1185">Reference proteome</keyword>
<feature type="region of interest" description="Disordered" evidence="1">
    <location>
        <begin position="289"/>
        <end position="333"/>
    </location>
</feature>
<dbReference type="KEGG" id="tpla:ElP_15580"/>
<feature type="compositionally biased region" description="Low complexity" evidence="1">
    <location>
        <begin position="1048"/>
        <end position="1060"/>
    </location>
</feature>
<sequence>MRVARCGTWEGLPSALAAMLVVLAAAGQSWAGSAPVRLTIEVAWSPVPGSVVSPQAPGVEGASLELSAGRVVGAVAWPSDLASDSDPEPNPSGAWSLGRDASGRSRVRIEVPIGASLSVRAGGTTWTIPVAALLDGPQRSPSTRGVVVEVRRLPWDALEVRVPGDGTATPGSIVPVTVGLNVLEPEPTDVDLTLSARLRPIRGGRPSWEESTRLTLRTNAPTAPVHVLSVPTPAEEGTHVLELSASWAPREPSGDGSRFSRLWRRLGKRVAGSAARRVSLAVFDEAGTAPGAPVARASDADRSEVLVDSAELGRPRGLRPRPEGRTPADSPAIDASWAVPPELLVAPPRRERIWSLISRVGTDDRPLAEAGADGLSWTAAPLKVGHPDRPHRLELAVLGGDPSAMEVAMVAPGDRPRLLLDARGSGLEVVPGGGPPVVLSWLVWPDTADPVLIVANRSGTHPLRLGDAKLFELTDEPSPLPVVGPPSGGGRGLAVRMGSLADLERFGGAADDGPDDPIARGRHLAAYLGSVGASAVVLPSVPPDREVRAALEGQAAEDPIGPDRRSALRWVLGRLGIMAILEIRVDGETLPGLPPAGSVEAEAGGLARLDRSGEADTDRPSYNLLRPEVQEAMIRLVTSALETRSATGSGAGSGPPGAVLLRLGPGPTLPGRPDTGFDDRTFARFVAEAIKGEDAPGLDPGDPSRFADRHAYLTGPASVPWLTWRSREVGAFYERLSAAVAGASPGARLMLVTPGLDDGPAGAEARRFERDGLPPDAAWRSLGLDLADWPRGPGTDPILLRGAGVGPGGLERDLATHPALDAQVRDRPARGLMLGLADGPRGRTTRPEVVPSPIRLSSPAIPPGPAGDEAFGHALAALDPGWVVVSSPYLAGQEDRLRRFARVYRALPMPGNGPSQTAGGGVIVRTCPAGDSTYLSLANDTPFAARVSTVVAATASASVDDLGKGVPLETEAAGGGRRVTVDLPPFGVSALRVDAAGASLASVSAAYESRREAHRQAVSRRLQALAQGGSIAELNPGFEPGSVVRQASGDPDGRPGSDSGWLAEGGAGATVEIDPSRFRTGRASLLLTAPEAPSWASSPPFPTPGPTATLRAFLRTDPPDAQVRVRIESDPGAAEPVRLAADLPGAGRGDWSPMALRAPGLPAGPDATLRLRFELRSPGRLWIDDLALTGPGLAQARSCLTAALQADEEGRVAEFARLARSHWVVEAGGPIDDRPTASAVAPLAGEVSTDLPSGTRLR</sequence>
<dbReference type="Proteomes" id="UP000317835">
    <property type="component" value="Chromosome"/>
</dbReference>
<evidence type="ECO:0000256" key="1">
    <source>
        <dbReference type="SAM" id="MobiDB-lite"/>
    </source>
</evidence>
<evidence type="ECO:0000313" key="2">
    <source>
        <dbReference type="EMBL" id="QDV33682.1"/>
    </source>
</evidence>
<dbReference type="OrthoDB" id="271087at2"/>
<accession>A0A518GYS0</accession>
<dbReference type="AlphaFoldDB" id="A0A518GYS0"/>
<dbReference type="RefSeq" id="WP_145268026.1">
    <property type="nucleotide sequence ID" value="NZ_CP036426.1"/>
</dbReference>
<evidence type="ECO:0000313" key="3">
    <source>
        <dbReference type="Proteomes" id="UP000317835"/>
    </source>
</evidence>
<feature type="region of interest" description="Disordered" evidence="1">
    <location>
        <begin position="1036"/>
        <end position="1060"/>
    </location>
</feature>
<name>A0A518GYS0_9BACT</name>
<proteinExistence type="predicted"/>
<organism evidence="2 3">
    <name type="scientific">Tautonia plasticadhaerens</name>
    <dbReference type="NCBI Taxonomy" id="2527974"/>
    <lineage>
        <taxon>Bacteria</taxon>
        <taxon>Pseudomonadati</taxon>
        <taxon>Planctomycetota</taxon>
        <taxon>Planctomycetia</taxon>
        <taxon>Isosphaerales</taxon>
        <taxon>Isosphaeraceae</taxon>
        <taxon>Tautonia</taxon>
    </lineage>
</organism>
<reference evidence="2 3" key="1">
    <citation type="submission" date="2019-02" db="EMBL/GenBank/DDBJ databases">
        <title>Deep-cultivation of Planctomycetes and their phenomic and genomic characterization uncovers novel biology.</title>
        <authorList>
            <person name="Wiegand S."/>
            <person name="Jogler M."/>
            <person name="Boedeker C."/>
            <person name="Pinto D."/>
            <person name="Vollmers J."/>
            <person name="Rivas-Marin E."/>
            <person name="Kohn T."/>
            <person name="Peeters S.H."/>
            <person name="Heuer A."/>
            <person name="Rast P."/>
            <person name="Oberbeckmann S."/>
            <person name="Bunk B."/>
            <person name="Jeske O."/>
            <person name="Meyerdierks A."/>
            <person name="Storesund J.E."/>
            <person name="Kallscheuer N."/>
            <person name="Luecker S."/>
            <person name="Lage O.M."/>
            <person name="Pohl T."/>
            <person name="Merkel B.J."/>
            <person name="Hornburger P."/>
            <person name="Mueller R.-W."/>
            <person name="Bruemmer F."/>
            <person name="Labrenz M."/>
            <person name="Spormann A.M."/>
            <person name="Op den Camp H."/>
            <person name="Overmann J."/>
            <person name="Amann R."/>
            <person name="Jetten M.S.M."/>
            <person name="Mascher T."/>
            <person name="Medema M.H."/>
            <person name="Devos D.P."/>
            <person name="Kaster A.-K."/>
            <person name="Ovreas L."/>
            <person name="Rohde M."/>
            <person name="Galperin M.Y."/>
            <person name="Jogler C."/>
        </authorList>
    </citation>
    <scope>NUCLEOTIDE SEQUENCE [LARGE SCALE GENOMIC DNA]</scope>
    <source>
        <strain evidence="2 3">ElP</strain>
    </source>
</reference>
<feature type="region of interest" description="Disordered" evidence="1">
    <location>
        <begin position="834"/>
        <end position="856"/>
    </location>
</feature>
<dbReference type="Gene3D" id="2.60.120.260">
    <property type="entry name" value="Galactose-binding domain-like"/>
    <property type="match status" value="1"/>
</dbReference>
<feature type="region of interest" description="Disordered" evidence="1">
    <location>
        <begin position="79"/>
        <end position="99"/>
    </location>
</feature>
<gene>
    <name evidence="2" type="ORF">ElP_15580</name>
</gene>